<feature type="domain" description="NR LBD" evidence="4">
    <location>
        <begin position="1"/>
        <end position="223"/>
    </location>
</feature>
<reference evidence="5" key="1">
    <citation type="submission" date="2023-06" db="EMBL/GenBank/DDBJ databases">
        <authorList>
            <person name="Delattre M."/>
        </authorList>
    </citation>
    <scope>NUCLEOTIDE SEQUENCE</scope>
    <source>
        <strain evidence="5">AF72</strain>
    </source>
</reference>
<keyword evidence="1" id="KW-0805">Transcription regulation</keyword>
<evidence type="ECO:0000256" key="3">
    <source>
        <dbReference type="ARBA" id="ARBA00023170"/>
    </source>
</evidence>
<dbReference type="AlphaFoldDB" id="A0AA36CT01"/>
<evidence type="ECO:0000256" key="1">
    <source>
        <dbReference type="ARBA" id="ARBA00023015"/>
    </source>
</evidence>
<accession>A0AA36CT01</accession>
<sequence>MNHATRTPLLVTAERSATQDDMVQDLERHYLLMVDYLRGVPEFTEMSLPDQEQLAQRRFLPFYWLKLTQYTWKTKCAGICLANGSFYPGSLEHQPCPDVTRLVSRFDTLLPIYSWLRLDEKEMALLTFIILFHDGVPDLSAGGRVKARAVGQLFLKVLHYHMRRKDGPVDYDKLAIRMSRIMLFVNDLTCMTHFSFSNMQVHEIMHVINWKKAVDGRLAWIHG</sequence>
<keyword evidence="3" id="KW-0675">Receptor</keyword>
<protein>
    <recommendedName>
        <fullName evidence="4">NR LBD domain-containing protein</fullName>
    </recommendedName>
</protein>
<comment type="caution">
    <text evidence="5">The sequence shown here is derived from an EMBL/GenBank/DDBJ whole genome shotgun (WGS) entry which is preliminary data.</text>
</comment>
<dbReference type="Pfam" id="PF00104">
    <property type="entry name" value="Hormone_recep"/>
    <property type="match status" value="1"/>
</dbReference>
<feature type="non-terminal residue" evidence="5">
    <location>
        <position position="223"/>
    </location>
</feature>
<evidence type="ECO:0000256" key="2">
    <source>
        <dbReference type="ARBA" id="ARBA00023163"/>
    </source>
</evidence>
<dbReference type="InterPro" id="IPR052499">
    <property type="entry name" value="C.elegans_NHRs"/>
</dbReference>
<dbReference type="InterPro" id="IPR035500">
    <property type="entry name" value="NHR-like_dom_sf"/>
</dbReference>
<evidence type="ECO:0000259" key="4">
    <source>
        <dbReference type="PROSITE" id="PS51843"/>
    </source>
</evidence>
<dbReference type="PANTHER" id="PTHR47630:SF4">
    <property type="entry name" value="NUCLEAR HORMONE RECEPTOR FAMILY MEMBER NHR-62"/>
    <property type="match status" value="1"/>
</dbReference>
<gene>
    <name evidence="5" type="ORF">MSPICULIGERA_LOCUS12003</name>
</gene>
<dbReference type="PANTHER" id="PTHR47630">
    <property type="entry name" value="NUCLEAR HORMONE RECEPTOR FAMILY-RELATED-RELATED"/>
    <property type="match status" value="1"/>
</dbReference>
<evidence type="ECO:0000313" key="6">
    <source>
        <dbReference type="Proteomes" id="UP001177023"/>
    </source>
</evidence>
<dbReference type="InterPro" id="IPR000536">
    <property type="entry name" value="Nucl_hrmn_rcpt_lig-bd"/>
</dbReference>
<dbReference type="EMBL" id="CATQJA010002621">
    <property type="protein sequence ID" value="CAJ0573650.1"/>
    <property type="molecule type" value="Genomic_DNA"/>
</dbReference>
<dbReference type="SUPFAM" id="SSF48508">
    <property type="entry name" value="Nuclear receptor ligand-binding domain"/>
    <property type="match status" value="1"/>
</dbReference>
<dbReference type="Proteomes" id="UP001177023">
    <property type="component" value="Unassembled WGS sequence"/>
</dbReference>
<dbReference type="PROSITE" id="PS51843">
    <property type="entry name" value="NR_LBD"/>
    <property type="match status" value="1"/>
</dbReference>
<keyword evidence="2" id="KW-0804">Transcription</keyword>
<evidence type="ECO:0000313" key="5">
    <source>
        <dbReference type="EMBL" id="CAJ0573650.1"/>
    </source>
</evidence>
<dbReference type="Gene3D" id="1.10.565.10">
    <property type="entry name" value="Retinoid X Receptor"/>
    <property type="match status" value="1"/>
</dbReference>
<name>A0AA36CT01_9BILA</name>
<proteinExistence type="predicted"/>
<keyword evidence="6" id="KW-1185">Reference proteome</keyword>
<organism evidence="5 6">
    <name type="scientific">Mesorhabditis spiculigera</name>
    <dbReference type="NCBI Taxonomy" id="96644"/>
    <lineage>
        <taxon>Eukaryota</taxon>
        <taxon>Metazoa</taxon>
        <taxon>Ecdysozoa</taxon>
        <taxon>Nematoda</taxon>
        <taxon>Chromadorea</taxon>
        <taxon>Rhabditida</taxon>
        <taxon>Rhabditina</taxon>
        <taxon>Rhabditomorpha</taxon>
        <taxon>Rhabditoidea</taxon>
        <taxon>Rhabditidae</taxon>
        <taxon>Mesorhabditinae</taxon>
        <taxon>Mesorhabditis</taxon>
    </lineage>
</organism>
<dbReference type="SMART" id="SM00430">
    <property type="entry name" value="HOLI"/>
    <property type="match status" value="1"/>
</dbReference>